<dbReference type="RefSeq" id="WP_168674858.1">
    <property type="nucleotide sequence ID" value="NZ_JAAVTK010000015.1"/>
</dbReference>
<evidence type="ECO:0000256" key="5">
    <source>
        <dbReference type="ARBA" id="ARBA00022781"/>
    </source>
</evidence>
<dbReference type="PRINTS" id="PR00126">
    <property type="entry name" value="ATPASEGAMMA"/>
</dbReference>
<dbReference type="CDD" id="cd12151">
    <property type="entry name" value="F1-ATPase_gamma"/>
    <property type="match status" value="1"/>
</dbReference>
<accession>A0ABX1HN97</accession>
<comment type="caution">
    <text evidence="10">The sequence shown here is derived from an EMBL/GenBank/DDBJ whole genome shotgun (WGS) entry which is preliminary data.</text>
</comment>
<protein>
    <submittedName>
        <fullName evidence="10">F-type H+-transporting ATPase subunit gamma</fullName>
    </submittedName>
</protein>
<keyword evidence="9" id="KW-0066">ATP synthesis</keyword>
<dbReference type="PANTHER" id="PTHR11693:SF22">
    <property type="entry name" value="ATP SYNTHASE SUBUNIT GAMMA, MITOCHONDRIAL"/>
    <property type="match status" value="1"/>
</dbReference>
<evidence type="ECO:0000256" key="2">
    <source>
        <dbReference type="ARBA" id="ARBA00004170"/>
    </source>
</evidence>
<evidence type="ECO:0000256" key="7">
    <source>
        <dbReference type="ARBA" id="ARBA00023136"/>
    </source>
</evidence>
<dbReference type="SUPFAM" id="SSF52943">
    <property type="entry name" value="ATP synthase (F1-ATPase), gamma subunit"/>
    <property type="match status" value="1"/>
</dbReference>
<keyword evidence="7" id="KW-0472">Membrane</keyword>
<organism evidence="10 11">
    <name type="scientific">Hymenobacter artigasi</name>
    <dbReference type="NCBI Taxonomy" id="2719616"/>
    <lineage>
        <taxon>Bacteria</taxon>
        <taxon>Pseudomonadati</taxon>
        <taxon>Bacteroidota</taxon>
        <taxon>Cytophagia</taxon>
        <taxon>Cytophagales</taxon>
        <taxon>Hymenobacteraceae</taxon>
        <taxon>Hymenobacter</taxon>
    </lineage>
</organism>
<dbReference type="InterPro" id="IPR000131">
    <property type="entry name" value="ATP_synth_F1_gsu"/>
</dbReference>
<comment type="function">
    <text evidence="1">Produces ATP from ADP in the presence of a proton gradient across the membrane. The gamma chain is believed to be important in regulating ATPase activity and the flow of protons through the CF(0) complex.</text>
</comment>
<dbReference type="Gene3D" id="3.40.1380.10">
    <property type="match status" value="1"/>
</dbReference>
<dbReference type="NCBIfam" id="TIGR03323">
    <property type="entry name" value="alt_F1F0_F1_gam"/>
    <property type="match status" value="1"/>
</dbReference>
<proteinExistence type="inferred from homology"/>
<dbReference type="Proteomes" id="UP000717634">
    <property type="component" value="Unassembled WGS sequence"/>
</dbReference>
<dbReference type="Gene3D" id="1.10.287.80">
    <property type="entry name" value="ATP synthase, gamma subunit, helix hairpin domain"/>
    <property type="match status" value="1"/>
</dbReference>
<keyword evidence="11" id="KW-1185">Reference proteome</keyword>
<keyword evidence="5" id="KW-0375">Hydrogen ion transport</keyword>
<evidence type="ECO:0000256" key="6">
    <source>
        <dbReference type="ARBA" id="ARBA00023065"/>
    </source>
</evidence>
<dbReference type="EMBL" id="JAAVTK010000015">
    <property type="protein sequence ID" value="NKI91285.1"/>
    <property type="molecule type" value="Genomic_DNA"/>
</dbReference>
<evidence type="ECO:0000256" key="4">
    <source>
        <dbReference type="ARBA" id="ARBA00022448"/>
    </source>
</evidence>
<evidence type="ECO:0000313" key="11">
    <source>
        <dbReference type="Proteomes" id="UP000717634"/>
    </source>
</evidence>
<keyword evidence="8" id="KW-0139">CF(1)</keyword>
<dbReference type="InterPro" id="IPR035968">
    <property type="entry name" value="ATP_synth_F1_ATPase_gsu"/>
</dbReference>
<dbReference type="PANTHER" id="PTHR11693">
    <property type="entry name" value="ATP SYNTHASE GAMMA CHAIN"/>
    <property type="match status" value="1"/>
</dbReference>
<keyword evidence="4" id="KW-0813">Transport</keyword>
<sequence>MQTLESLSRKIEGARDIKSVVRTMKAMAAATIGQYELAVGSLGDYYQTVALGLVAYFQSEPASNPTPPAKEPQQVAAPVIGAVVFGSDQGLVGSFNDTLAAFVAQTLGALPGRKELWTVGERVQHLLTDAGLPVTTHFLVPTGIKAITPLVAQMLLKAQEALDNGSLTAFYIFHNRPREATGYGPVYQRLLPLDAQWKQELRALHWPTKTRPQVAGARFPTLRALVGEFLFVSLFRACAESLASENASRLRAMQRAEKSIDELLGELAHQYHRKRQSAIDEELFDVVSGFEALNADHAREKRG</sequence>
<evidence type="ECO:0000256" key="8">
    <source>
        <dbReference type="ARBA" id="ARBA00023196"/>
    </source>
</evidence>
<evidence type="ECO:0000256" key="9">
    <source>
        <dbReference type="ARBA" id="ARBA00023310"/>
    </source>
</evidence>
<keyword evidence="6" id="KW-0406">Ion transport</keyword>
<reference evidence="10 11" key="1">
    <citation type="submission" date="2020-03" db="EMBL/GenBank/DDBJ databases">
        <title>Genomic Encyclopedia of Type Strains, Phase IV (KMG-V): Genome sequencing to study the core and pangenomes of soil and plant-associated prokaryotes.</title>
        <authorList>
            <person name="Whitman W."/>
        </authorList>
    </citation>
    <scope>NUCLEOTIDE SEQUENCE [LARGE SCALE GENOMIC DNA]</scope>
    <source>
        <strain evidence="10 11">1B</strain>
    </source>
</reference>
<dbReference type="Pfam" id="PF00231">
    <property type="entry name" value="ATP-synt"/>
    <property type="match status" value="1"/>
</dbReference>
<evidence type="ECO:0000256" key="3">
    <source>
        <dbReference type="ARBA" id="ARBA00007681"/>
    </source>
</evidence>
<comment type="subcellular location">
    <subcellularLocation>
        <location evidence="2">Membrane</location>
        <topology evidence="2">Peripheral membrane protein</topology>
    </subcellularLocation>
</comment>
<comment type="similarity">
    <text evidence="3">Belongs to the ATPase gamma chain family.</text>
</comment>
<evidence type="ECO:0000256" key="1">
    <source>
        <dbReference type="ARBA" id="ARBA00003456"/>
    </source>
</evidence>
<evidence type="ECO:0000313" key="10">
    <source>
        <dbReference type="EMBL" id="NKI91285.1"/>
    </source>
</evidence>
<gene>
    <name evidence="10" type="ORF">HBN54_003902</name>
</gene>
<name>A0ABX1HN97_9BACT</name>
<dbReference type="InterPro" id="IPR017709">
    <property type="entry name" value="Alt_ATP_synth_F1_gsu"/>
</dbReference>